<feature type="transmembrane region" description="Helical" evidence="1">
    <location>
        <begin position="12"/>
        <end position="34"/>
    </location>
</feature>
<feature type="transmembrane region" description="Helical" evidence="1">
    <location>
        <begin position="40"/>
        <end position="61"/>
    </location>
</feature>
<keyword evidence="3" id="KW-1185">Reference proteome</keyword>
<evidence type="ECO:0000313" key="3">
    <source>
        <dbReference type="Proteomes" id="UP000553632"/>
    </source>
</evidence>
<gene>
    <name evidence="2" type="ORF">FOZ63_002191</name>
</gene>
<evidence type="ECO:0000256" key="1">
    <source>
        <dbReference type="SAM" id="Phobius"/>
    </source>
</evidence>
<dbReference type="AlphaFoldDB" id="A0A7J6RLZ0"/>
<sequence length="84" mass="8586">MAVKAVSAVTEAVAMVATTAVPAAMVAKLMAATAVLAAEVAMIMAAKAVPTAALIAVFFSWHEGEWRRGGTTAPQVVSGWMALR</sequence>
<name>A0A7J6RLZ0_PEROL</name>
<organism evidence="2 3">
    <name type="scientific">Perkinsus olseni</name>
    <name type="common">Perkinsus atlanticus</name>
    <dbReference type="NCBI Taxonomy" id="32597"/>
    <lineage>
        <taxon>Eukaryota</taxon>
        <taxon>Sar</taxon>
        <taxon>Alveolata</taxon>
        <taxon>Perkinsozoa</taxon>
        <taxon>Perkinsea</taxon>
        <taxon>Perkinsida</taxon>
        <taxon>Perkinsidae</taxon>
        <taxon>Perkinsus</taxon>
    </lineage>
</organism>
<dbReference type="EMBL" id="JABANO010024889">
    <property type="protein sequence ID" value="KAF4721202.1"/>
    <property type="molecule type" value="Genomic_DNA"/>
</dbReference>
<reference evidence="2 3" key="1">
    <citation type="submission" date="2020-04" db="EMBL/GenBank/DDBJ databases">
        <title>Perkinsus olseni comparative genomics.</title>
        <authorList>
            <person name="Bogema D.R."/>
        </authorList>
    </citation>
    <scope>NUCLEOTIDE SEQUENCE [LARGE SCALE GENOMIC DNA]</scope>
    <source>
        <strain evidence="2 3">ATCC PRA-207</strain>
    </source>
</reference>
<keyword evidence="1" id="KW-1133">Transmembrane helix</keyword>
<keyword evidence="1" id="KW-0472">Membrane</keyword>
<keyword evidence="1" id="KW-0812">Transmembrane</keyword>
<comment type="caution">
    <text evidence="2">The sequence shown here is derived from an EMBL/GenBank/DDBJ whole genome shotgun (WGS) entry which is preliminary data.</text>
</comment>
<protein>
    <submittedName>
        <fullName evidence="2">Uncharacterized protein</fullName>
    </submittedName>
</protein>
<accession>A0A7J6RLZ0</accession>
<evidence type="ECO:0000313" key="2">
    <source>
        <dbReference type="EMBL" id="KAF4721202.1"/>
    </source>
</evidence>
<dbReference type="Proteomes" id="UP000553632">
    <property type="component" value="Unassembled WGS sequence"/>
</dbReference>
<proteinExistence type="predicted"/>